<dbReference type="PANTHER" id="PTHR13950:SF9">
    <property type="entry name" value="RABCONNECTIN-3A"/>
    <property type="match status" value="1"/>
</dbReference>
<dbReference type="GO" id="GO:0043291">
    <property type="term" value="C:RAVE complex"/>
    <property type="evidence" value="ECO:0007669"/>
    <property type="project" value="TreeGrafter"/>
</dbReference>
<dbReference type="Gene3D" id="2.130.10.10">
    <property type="entry name" value="YVTN repeat-like/Quinoprotein amine dehydrogenase"/>
    <property type="match status" value="2"/>
</dbReference>
<accession>W4GJA0</accession>
<protein>
    <recommendedName>
        <fullName evidence="3">RAVE complex protein Rav1 C-terminal domain-containing protein</fullName>
    </recommendedName>
</protein>
<dbReference type="VEuPathDB" id="FungiDB:H257_07827"/>
<organism evidence="4">
    <name type="scientific">Aphanomyces astaci</name>
    <name type="common">Crayfish plague agent</name>
    <dbReference type="NCBI Taxonomy" id="112090"/>
    <lineage>
        <taxon>Eukaryota</taxon>
        <taxon>Sar</taxon>
        <taxon>Stramenopiles</taxon>
        <taxon>Oomycota</taxon>
        <taxon>Saprolegniomycetes</taxon>
        <taxon>Saprolegniales</taxon>
        <taxon>Verrucalvaceae</taxon>
        <taxon>Aphanomyces</taxon>
    </lineage>
</organism>
<dbReference type="EMBL" id="KI913129">
    <property type="protein sequence ID" value="ETV79067.1"/>
    <property type="molecule type" value="Genomic_DNA"/>
</dbReference>
<dbReference type="SMART" id="SM00320">
    <property type="entry name" value="WD40"/>
    <property type="match status" value="7"/>
</dbReference>
<dbReference type="RefSeq" id="XP_009831781.1">
    <property type="nucleotide sequence ID" value="XM_009833479.1"/>
</dbReference>
<dbReference type="InterPro" id="IPR022033">
    <property type="entry name" value="Rav1p_C"/>
</dbReference>
<evidence type="ECO:0000313" key="4">
    <source>
        <dbReference type="EMBL" id="ETV79064.1"/>
    </source>
</evidence>
<dbReference type="EMBL" id="KI913129">
    <property type="protein sequence ID" value="ETV79062.1"/>
    <property type="molecule type" value="Genomic_DNA"/>
</dbReference>
<dbReference type="RefSeq" id="XP_009831783.1">
    <property type="nucleotide sequence ID" value="XM_009833481.1"/>
</dbReference>
<gene>
    <name evidence="4" type="ORF">H257_07827</name>
</gene>
<reference evidence="4" key="1">
    <citation type="submission" date="2013-12" db="EMBL/GenBank/DDBJ databases">
        <title>The Genome Sequence of Aphanomyces astaci APO3.</title>
        <authorList>
            <consortium name="The Broad Institute Genomics Platform"/>
            <person name="Russ C."/>
            <person name="Tyler B."/>
            <person name="van West P."/>
            <person name="Dieguez-Uribeondo J."/>
            <person name="Young S.K."/>
            <person name="Zeng Q."/>
            <person name="Gargeya S."/>
            <person name="Fitzgerald M."/>
            <person name="Abouelleil A."/>
            <person name="Alvarado L."/>
            <person name="Chapman S.B."/>
            <person name="Gainer-Dewar J."/>
            <person name="Goldberg J."/>
            <person name="Griggs A."/>
            <person name="Gujja S."/>
            <person name="Hansen M."/>
            <person name="Howarth C."/>
            <person name="Imamovic A."/>
            <person name="Ireland A."/>
            <person name="Larimer J."/>
            <person name="McCowan C."/>
            <person name="Murphy C."/>
            <person name="Pearson M."/>
            <person name="Poon T.W."/>
            <person name="Priest M."/>
            <person name="Roberts A."/>
            <person name="Saif S."/>
            <person name="Shea T."/>
            <person name="Sykes S."/>
            <person name="Wortman J."/>
            <person name="Nusbaum C."/>
            <person name="Birren B."/>
        </authorList>
    </citation>
    <scope>NUCLEOTIDE SEQUENCE [LARGE SCALE GENOMIC DNA]</scope>
    <source>
        <strain evidence="4">APO3</strain>
    </source>
</reference>
<feature type="compositionally biased region" description="Low complexity" evidence="2">
    <location>
        <begin position="1779"/>
        <end position="1789"/>
    </location>
</feature>
<dbReference type="Pfam" id="PF12234">
    <property type="entry name" value="Rav1p_C"/>
    <property type="match status" value="1"/>
</dbReference>
<feature type="domain" description="RAVE complex protein Rav1 C-terminal" evidence="3">
    <location>
        <begin position="867"/>
        <end position="1242"/>
    </location>
</feature>
<dbReference type="InterPro" id="IPR001680">
    <property type="entry name" value="WD40_rpt"/>
</dbReference>
<dbReference type="GeneID" id="20809823"/>
<feature type="region of interest" description="Disordered" evidence="2">
    <location>
        <begin position="1767"/>
        <end position="1794"/>
    </location>
</feature>
<evidence type="ECO:0000256" key="2">
    <source>
        <dbReference type="SAM" id="MobiDB-lite"/>
    </source>
</evidence>
<dbReference type="OrthoDB" id="342131at2759"/>
<dbReference type="GO" id="GO:0007035">
    <property type="term" value="P:vacuolar acidification"/>
    <property type="evidence" value="ECO:0007669"/>
    <property type="project" value="TreeGrafter"/>
</dbReference>
<dbReference type="RefSeq" id="XP_009831786.1">
    <property type="nucleotide sequence ID" value="XM_009833484.1"/>
</dbReference>
<keyword evidence="1" id="KW-0853">WD repeat</keyword>
<evidence type="ECO:0000259" key="3">
    <source>
        <dbReference type="Pfam" id="PF12234"/>
    </source>
</evidence>
<sequence>MLNEATCLVGVSSTLVVQHDLVNYRWLFYSPETSMSVVIARAPLLQQGGATARPQRYSQVQILYLPSTPQSIALHRPTCRLAVACVDGTALLFNPGQPSPSSSSPVRNLVCDDSSLIWHTQATWRCEPGMTTPLKWCESNEDVWLVGAGTKVSMWKVVDDAVSVYSNRSFALGHATSSRAVLFDACSTGRYVATTTHPHARLIKVWSLNTWTMEMTAPFCAFLGHLRAIHSIEWLRPEAESVLDNATLMTLDVGGSLTVWREDSNASTFGFLRVWVLDESCIRMCGSIDRRKSRFKTLLWELPSNDPAKPLKVWHTAIPDKTHHLYTHTMDRMHMKASKSVGFSSRAGATADTHDGEKFIQGNLALSKCSITYLLYTIHDNGDLGIWRLDCTMFLTSTPRVTQLCTTSDLDLVHAKPMHASVVDVFAPPPHNLPPLDISFTLLQCPSHDLHAVSLHVAPLPPSPSSTNPVEYSVTNKLVLSTGSTLHGIHSVVSGTPDSSMLVVRDRAGHAVVVECDAVSHPSIVLSNVLAVTVSQEASVVFYLRSSTPSSALALSCVGFKHQDDHVGDPPPCHTLWEDLLEMALPEHEPSDGEGGWALSCAKEDDVVDSATTSASHVFRLVAVSPHGGVWLWRVQAESAGRGPRVLGTASVPPPTALPRQSILLASFMPSSSSLFVTVGRLDPSSSVQFWHITTSDGDRLDWRSSSSRAPMLVPSTAVVRRVELHRSGFLALLSSLDEHAAPKKEAWMSVQHMWDPRAVSHWAVDADMQCMTWQHDGSQLVAISPTAVYGFNAAHGTLLFSHSWLSPGVRGGGAPPPTSICMSVDPSIMYVAHGAFLSQVHAAPPPPASSFSSPPSPFSVQSYQHPVWTPWNLLHLLLDGRVKATRRVLQALVDAISINEAQTFVDMATSTLVLPWLPWSHVMYPREVDGDDRVTFVAKKPQRSQCTAANLFAPATRLDRRNSTPNQTLEDVVDVGAFFNVPNNHARLSFLLERDRSAFQTICSVVAACEQHATDMPGLRFLILAAVAEGGDGRGMMCAEAVIWARLTSMDLFALPMFQHGGDNSMDWHRMQKLRVPFWLDDIARLKQTTERMANRAYAATKDPFAVALYFVLLAKTRLLSNVFRLAHETKIADLLANDFDDDRWKAAAIKNAFVLKSKQRYLLAAAFFLLANKVYEAASIAELADPSFALSFLILRLSEPTSLTDLGPVTIQFVRTVLLDKAEVANDVYMQCLCRLYLDNRLVLEPFLAPPPPVATMTSASMMSNTYWQHESLAGACRLVQHGAAGIDNEADEARVVALHCMAATRLHAQGYGFLGHRLLSDLSIVFPSVTSLDVFPWVANLRHELARLCVSDQLQTVCSTLSLAIDTSIASGSFDWDWQTRMVEASSFFSPDVPPPAVVQLCRRHSSVAWMIASHHHLQTASAPIAAQVGVIIRAMQASPGTSSVVRPVGHATQSLIEYLHVMQTHESPDVVRLATGAIYTGMFALFVAVAWHRRLPRCCVVRFVSLLCPQKEILVSPQHDDMCLVCIEFTNPRRRRRQLLPSLRQDLPALHDMVRQLRTLNPPPLSSSLPSSSATDGGCWCWTALVALLHETMAAHVLRLTDQLDNAQSLQHTWQAYTTPRIVRQLRACRKQAATPSSDHGDDDDGCVWQDLIQLVVPNTTAVPRVGIVASEYDDGGVRGGGGVAEVIYSSDVPGESIRSMCCNTQQRSTVVLCNGRMLYRALAKKPPKTSNITSSCQLHVNAKYTPPAVFFAGGHHHDGHVKVPSMLLSPQPDSKGSSSSSNSSYKPVAVQSHPSMPVFCSGTATGSVEVWRFDQISTCNLFEHQVSTATNALTLAPRRDIHRLRFAQSGYTLGACDALGFVYLWNFASEGSSACYAHLQCHNRGTRDFAFLNASSCVASVGASTKKKNLCLWDTLLPPHKALICAPLCHPVGAASVVFSSRHQLVISGGESGSLSIFDVRQQRVLYAVSTAHDSCVTTLALHPQGHCVLSGSATGDVKIWSLPLFRELCSWGNSAGMTTKARHQSASFLMDASSTFAAATAVTGITDAFATEDFFYASGSDGVIQRYQTPIVTAL</sequence>
<dbReference type="PANTHER" id="PTHR13950">
    <property type="entry name" value="RABCONNECTIN-RELATED"/>
    <property type="match status" value="1"/>
</dbReference>
<dbReference type="STRING" id="112090.W4GJA0"/>
<dbReference type="InterPro" id="IPR052208">
    <property type="entry name" value="DmX-like/RAVE_component"/>
</dbReference>
<proteinExistence type="predicted"/>
<dbReference type="Pfam" id="PF00400">
    <property type="entry name" value="WD40"/>
    <property type="match status" value="1"/>
</dbReference>
<evidence type="ECO:0000256" key="1">
    <source>
        <dbReference type="PROSITE-ProRule" id="PRU00221"/>
    </source>
</evidence>
<name>W4GJA0_APHAT</name>
<dbReference type="SUPFAM" id="SSF50978">
    <property type="entry name" value="WD40 repeat-like"/>
    <property type="match status" value="2"/>
</dbReference>
<dbReference type="InterPro" id="IPR036322">
    <property type="entry name" value="WD40_repeat_dom_sf"/>
</dbReference>
<dbReference type="EMBL" id="KI913129">
    <property type="protein sequence ID" value="ETV79064.1"/>
    <property type="molecule type" value="Genomic_DNA"/>
</dbReference>
<dbReference type="EMBL" id="KI913129">
    <property type="protein sequence ID" value="ETV79065.1"/>
    <property type="molecule type" value="Genomic_DNA"/>
</dbReference>
<dbReference type="PROSITE" id="PS50082">
    <property type="entry name" value="WD_REPEATS_2"/>
    <property type="match status" value="1"/>
</dbReference>
<dbReference type="PROSITE" id="PS50294">
    <property type="entry name" value="WD_REPEATS_REGION"/>
    <property type="match status" value="1"/>
</dbReference>
<feature type="repeat" description="WD" evidence="1">
    <location>
        <begin position="1975"/>
        <end position="2008"/>
    </location>
</feature>
<dbReference type="InterPro" id="IPR015943">
    <property type="entry name" value="WD40/YVTN_repeat-like_dom_sf"/>
</dbReference>
<dbReference type="RefSeq" id="XP_009831784.1">
    <property type="nucleotide sequence ID" value="XM_009833482.1"/>
</dbReference>